<feature type="chain" id="PRO_5034352929" evidence="13">
    <location>
        <begin position="29"/>
        <end position="1010"/>
    </location>
</feature>
<sequence>MGFPLRFLSSLSLCLLALLLHRATVTSGCFSLEREALLDFKAGIHDTHNRLSSWVGQDCCAWAGVICRATTGHVVKLDLRNTNTLDGAIRGERMNSSLLALSHLRHLDLSFNDFRGIRMPEFIGSFKKLRYLNLSSTNFMGGIPARLGNLSSIYVLDLSDALYVDGYGNGYPVDNLDWLSHLTSLKHLDLSGLNLTDVPDWFSSVNMLPSLQVLNMSYVGLDTIPASVVHVNFTSSLTVLDLSTNNFDSTLPKWLWNITSLTHLDLYYSGFHGVIPDAIGDLGSLTFLDLGVNQLEGTVPRSMVDLRRLKELHMPGNQLIGNLSDWLEQMTDLIILDLHYNLFNGSMPSSSVGMLSNLTELYLGGNSLGGVISEVHFENLTRLQVLDLDLSNNDLTGPIPPSLEELTSLNVLLDLSNNSLTGEIPNGIGDLAGLKNLNLSRNHLQGKIPWEIGGMKSLESLDLSINDLSGSIPQSLSALYFLSYLNLSYNNLSGMIPSIHFENLTRLQVLDLYDNSITISIGQSWVPPFQLRLVGLTKCQLGPQFPEWLQFQTQIQVLSMDYCKIAGTMPAWFGNISSSTITYLDLSNNQIGGKLPSSLKFTKLKRLYLDSNRFEGPLPTMLPSTLEILFLSNNSFTGQLPIWPYVRFVSISDNMLDGGLSSSICQWTGGLEYLDLSNNKLFGEIPYCLGDMLMLLQLKNNSFSGEVPLSLKNCTNLWFLDLAQNNLVGSITLWMGENLQQLQVLRLRSNMFSGVIPWQLARFEQLQILDLANNNFSGSIPHNIGNLSAMRSTSHYNVSCDYELDVFTKGQDLHYLKCSMILMRSLDLSNNRLTGEIPKGIGDLAGLKNLNLSRNHLQGKIPWEIGGMKSLESLDLSINDLSGSIPESLSTLYSLSYLNLSYNNLSGMIPSGNQLQTFIDPSIYMGNADLCGPPIFKSCFNNKTTQNIIQEYKKDIPEWLWFYISMVLGYVMGFWIFCGILFLKDTWRHVYFHMIDDMYDRFWVQWHLIF</sequence>
<keyword evidence="9 12" id="KW-0472">Membrane</keyword>
<dbReference type="AlphaFoldDB" id="A0A8D7AMU0"/>
<feature type="domain" description="Leucine-rich repeat-containing N-terminal plant-type" evidence="14">
    <location>
        <begin position="33"/>
        <end position="67"/>
    </location>
</feature>
<evidence type="ECO:0000256" key="2">
    <source>
        <dbReference type="ARBA" id="ARBA00009592"/>
    </source>
</evidence>
<dbReference type="SUPFAM" id="SSF52047">
    <property type="entry name" value="RNI-like"/>
    <property type="match status" value="1"/>
</dbReference>
<accession>A0A8D7AMU0</accession>
<dbReference type="InterPro" id="IPR013210">
    <property type="entry name" value="LRR_N_plant-typ"/>
</dbReference>
<evidence type="ECO:0000256" key="1">
    <source>
        <dbReference type="ARBA" id="ARBA00004251"/>
    </source>
</evidence>
<gene>
    <name evidence="16" type="ORF">GSMUA_103050.1</name>
</gene>
<name>A0A8D7AMU0_MUSAM</name>
<dbReference type="FunFam" id="3.80.10.10:FF:000095">
    <property type="entry name" value="LRR receptor-like serine/threonine-protein kinase GSO1"/>
    <property type="match status" value="2"/>
</dbReference>
<evidence type="ECO:0000256" key="10">
    <source>
        <dbReference type="ARBA" id="ARBA00023170"/>
    </source>
</evidence>
<dbReference type="InterPro" id="IPR032675">
    <property type="entry name" value="LRR_dom_sf"/>
</dbReference>
<dbReference type="EMBL" id="HG996476">
    <property type="protein sequence ID" value="CAG1852095.1"/>
    <property type="molecule type" value="Genomic_DNA"/>
</dbReference>
<evidence type="ECO:0000259" key="14">
    <source>
        <dbReference type="Pfam" id="PF08263"/>
    </source>
</evidence>
<evidence type="ECO:0000256" key="9">
    <source>
        <dbReference type="ARBA" id="ARBA00023136"/>
    </source>
</evidence>
<evidence type="ECO:0000256" key="4">
    <source>
        <dbReference type="ARBA" id="ARBA00022614"/>
    </source>
</evidence>
<evidence type="ECO:0000256" key="8">
    <source>
        <dbReference type="ARBA" id="ARBA00022989"/>
    </source>
</evidence>
<dbReference type="Gene3D" id="3.80.10.10">
    <property type="entry name" value="Ribonuclease Inhibitor"/>
    <property type="match status" value="6"/>
</dbReference>
<dbReference type="PANTHER" id="PTHR48063:SF90">
    <property type="entry name" value="OS11G0565920 PROTEIN"/>
    <property type="match status" value="1"/>
</dbReference>
<dbReference type="SUPFAM" id="SSF52058">
    <property type="entry name" value="L domain-like"/>
    <property type="match status" value="2"/>
</dbReference>
<evidence type="ECO:0000256" key="3">
    <source>
        <dbReference type="ARBA" id="ARBA00022475"/>
    </source>
</evidence>
<organism evidence="16">
    <name type="scientific">Musa acuminata subsp. malaccensis</name>
    <name type="common">Wild banana</name>
    <name type="synonym">Musa malaccensis</name>
    <dbReference type="NCBI Taxonomy" id="214687"/>
    <lineage>
        <taxon>Eukaryota</taxon>
        <taxon>Viridiplantae</taxon>
        <taxon>Streptophyta</taxon>
        <taxon>Embryophyta</taxon>
        <taxon>Tracheophyta</taxon>
        <taxon>Spermatophyta</taxon>
        <taxon>Magnoliopsida</taxon>
        <taxon>Liliopsida</taxon>
        <taxon>Zingiberales</taxon>
        <taxon>Musaceae</taxon>
        <taxon>Musa</taxon>
    </lineage>
</organism>
<keyword evidence="8 12" id="KW-1133">Transmembrane helix</keyword>
<dbReference type="SMART" id="SM00369">
    <property type="entry name" value="LRR_TYP"/>
    <property type="match status" value="15"/>
</dbReference>
<dbReference type="FunFam" id="3.80.10.10:FF:001347">
    <property type="entry name" value="LRR receptor-like serine/threonine-protein kinase GSO2"/>
    <property type="match status" value="1"/>
</dbReference>
<dbReference type="Pfam" id="PF13855">
    <property type="entry name" value="LRR_8"/>
    <property type="match status" value="2"/>
</dbReference>
<keyword evidence="7" id="KW-0677">Repeat</keyword>
<keyword evidence="11" id="KW-0325">Glycoprotein</keyword>
<comment type="subcellular location">
    <subcellularLocation>
        <location evidence="1">Cell membrane</location>
        <topology evidence="1">Single-pass type I membrane protein</topology>
    </subcellularLocation>
</comment>
<reference evidence="16" key="1">
    <citation type="submission" date="2021-03" db="EMBL/GenBank/DDBJ databases">
        <authorList>
            <consortium name="Genoscope - CEA"/>
            <person name="William W."/>
        </authorList>
    </citation>
    <scope>NUCLEOTIDE SEQUENCE</scope>
    <source>
        <strain evidence="16">Doubled-haploid Pahang</strain>
    </source>
</reference>
<dbReference type="Pfam" id="PF23598">
    <property type="entry name" value="LRR_14"/>
    <property type="match status" value="1"/>
</dbReference>
<keyword evidence="10" id="KW-0675">Receptor</keyword>
<dbReference type="PANTHER" id="PTHR48063">
    <property type="entry name" value="LRR RECEPTOR-LIKE KINASE"/>
    <property type="match status" value="1"/>
</dbReference>
<feature type="signal peptide" evidence="13">
    <location>
        <begin position="1"/>
        <end position="28"/>
    </location>
</feature>
<evidence type="ECO:0000313" key="16">
    <source>
        <dbReference type="EMBL" id="CAG1852095.1"/>
    </source>
</evidence>
<protein>
    <submittedName>
        <fullName evidence="16">(wild Malaysian banana) hypothetical protein</fullName>
    </submittedName>
</protein>
<dbReference type="GO" id="GO:0005886">
    <property type="term" value="C:plasma membrane"/>
    <property type="evidence" value="ECO:0007669"/>
    <property type="project" value="UniProtKB-SubCell"/>
</dbReference>
<evidence type="ECO:0000256" key="7">
    <source>
        <dbReference type="ARBA" id="ARBA00022737"/>
    </source>
</evidence>
<feature type="transmembrane region" description="Helical" evidence="12">
    <location>
        <begin position="959"/>
        <end position="983"/>
    </location>
</feature>
<proteinExistence type="inferred from homology"/>
<comment type="similarity">
    <text evidence="2">Belongs to the RLP family.</text>
</comment>
<evidence type="ECO:0000259" key="15">
    <source>
        <dbReference type="Pfam" id="PF23598"/>
    </source>
</evidence>
<keyword evidence="3" id="KW-1003">Cell membrane</keyword>
<dbReference type="Pfam" id="PF08263">
    <property type="entry name" value="LRRNT_2"/>
    <property type="match status" value="1"/>
</dbReference>
<evidence type="ECO:0000256" key="11">
    <source>
        <dbReference type="ARBA" id="ARBA00023180"/>
    </source>
</evidence>
<evidence type="ECO:0000256" key="12">
    <source>
        <dbReference type="SAM" id="Phobius"/>
    </source>
</evidence>
<dbReference type="InterPro" id="IPR055414">
    <property type="entry name" value="LRR_R13L4/SHOC2-like"/>
</dbReference>
<dbReference type="InterPro" id="IPR046956">
    <property type="entry name" value="RLP23-like"/>
</dbReference>
<keyword evidence="6 13" id="KW-0732">Signal</keyword>
<dbReference type="Pfam" id="PF13516">
    <property type="entry name" value="LRR_6"/>
    <property type="match status" value="1"/>
</dbReference>
<evidence type="ECO:0000256" key="5">
    <source>
        <dbReference type="ARBA" id="ARBA00022692"/>
    </source>
</evidence>
<keyword evidence="5 12" id="KW-0812">Transmembrane</keyword>
<dbReference type="InterPro" id="IPR001611">
    <property type="entry name" value="Leu-rich_rpt"/>
</dbReference>
<dbReference type="InterPro" id="IPR003591">
    <property type="entry name" value="Leu-rich_rpt_typical-subtyp"/>
</dbReference>
<dbReference type="Pfam" id="PF00560">
    <property type="entry name" value="LRR_1"/>
    <property type="match status" value="6"/>
</dbReference>
<feature type="domain" description="Disease resistance R13L4/SHOC-2-like LRR" evidence="15">
    <location>
        <begin position="373"/>
        <end position="609"/>
    </location>
</feature>
<evidence type="ECO:0000256" key="6">
    <source>
        <dbReference type="ARBA" id="ARBA00022729"/>
    </source>
</evidence>
<evidence type="ECO:0000256" key="13">
    <source>
        <dbReference type="SAM" id="SignalP"/>
    </source>
</evidence>
<dbReference type="SMART" id="SM00365">
    <property type="entry name" value="LRR_SD22"/>
    <property type="match status" value="5"/>
</dbReference>
<keyword evidence="4" id="KW-0433">Leucine-rich repeat</keyword>